<sequence>MLNILYTCLKTRKSFSVFIAKTHARHDSFLDQGRQGAEDQLVYILTSGTSKDNRKKKK</sequence>
<name>A0A1X0RCL2_RHIZD</name>
<accession>A0A1X0RCL2</accession>
<reference evidence="1" key="1">
    <citation type="journal article" date="2016" name="Proc. Natl. Acad. Sci. U.S.A.">
        <title>Lipid metabolic changes in an early divergent fungus govern the establishment of a mutualistic symbiosis with endobacteria.</title>
        <authorList>
            <person name="Lastovetsky O.A."/>
            <person name="Gaspar M.L."/>
            <person name="Mondo S.J."/>
            <person name="LaButti K.M."/>
            <person name="Sandor L."/>
            <person name="Grigoriev I.V."/>
            <person name="Henry S.A."/>
            <person name="Pawlowska T.E."/>
        </authorList>
    </citation>
    <scope>NUCLEOTIDE SEQUENCE [LARGE SCALE GENOMIC DNA]</scope>
    <source>
        <strain evidence="1">ATCC 52814</strain>
    </source>
</reference>
<dbReference type="AlphaFoldDB" id="A0A1X0RCL2"/>
<dbReference type="EMBL" id="KV921872">
    <property type="protein sequence ID" value="ORE09767.1"/>
    <property type="molecule type" value="Genomic_DNA"/>
</dbReference>
<dbReference type="Proteomes" id="UP000242414">
    <property type="component" value="Unassembled WGS sequence"/>
</dbReference>
<dbReference type="VEuPathDB" id="FungiDB:BCV72DRAFT_318234"/>
<protein>
    <submittedName>
        <fullName evidence="1">Uncharacterized protein</fullName>
    </submittedName>
</protein>
<gene>
    <name evidence="1" type="ORF">BCV72DRAFT_318234</name>
</gene>
<organism evidence="1">
    <name type="scientific">Rhizopus microsporus var. microsporus</name>
    <dbReference type="NCBI Taxonomy" id="86635"/>
    <lineage>
        <taxon>Eukaryota</taxon>
        <taxon>Fungi</taxon>
        <taxon>Fungi incertae sedis</taxon>
        <taxon>Mucoromycota</taxon>
        <taxon>Mucoromycotina</taxon>
        <taxon>Mucoromycetes</taxon>
        <taxon>Mucorales</taxon>
        <taxon>Mucorineae</taxon>
        <taxon>Rhizopodaceae</taxon>
        <taxon>Rhizopus</taxon>
    </lineage>
</organism>
<evidence type="ECO:0000313" key="1">
    <source>
        <dbReference type="EMBL" id="ORE09767.1"/>
    </source>
</evidence>
<proteinExistence type="predicted"/>